<organism evidence="2 3">
    <name type="scientific">Pestalotiopsis fici (strain W106-1 / CGMCC3.15140)</name>
    <dbReference type="NCBI Taxonomy" id="1229662"/>
    <lineage>
        <taxon>Eukaryota</taxon>
        <taxon>Fungi</taxon>
        <taxon>Dikarya</taxon>
        <taxon>Ascomycota</taxon>
        <taxon>Pezizomycotina</taxon>
        <taxon>Sordariomycetes</taxon>
        <taxon>Xylariomycetidae</taxon>
        <taxon>Amphisphaeriales</taxon>
        <taxon>Sporocadaceae</taxon>
        <taxon>Pestalotiopsis</taxon>
    </lineage>
</organism>
<dbReference type="KEGG" id="pfy:PFICI_07469"/>
<evidence type="ECO:0000313" key="2">
    <source>
        <dbReference type="EMBL" id="ETS79940.1"/>
    </source>
</evidence>
<proteinExistence type="predicted"/>
<name>W3X1I5_PESFW</name>
<evidence type="ECO:0000313" key="3">
    <source>
        <dbReference type="Proteomes" id="UP000030651"/>
    </source>
</evidence>
<dbReference type="RefSeq" id="XP_007834241.1">
    <property type="nucleotide sequence ID" value="XM_007836050.1"/>
</dbReference>
<evidence type="ECO:0000256" key="1">
    <source>
        <dbReference type="SAM" id="MobiDB-lite"/>
    </source>
</evidence>
<keyword evidence="3" id="KW-1185">Reference proteome</keyword>
<dbReference type="HOGENOM" id="CLU_473341_0_0_1"/>
<protein>
    <submittedName>
        <fullName evidence="2">Uncharacterized protein</fullName>
    </submittedName>
</protein>
<gene>
    <name evidence="2" type="ORF">PFICI_07469</name>
</gene>
<dbReference type="InParanoid" id="W3X1I5"/>
<dbReference type="Proteomes" id="UP000030651">
    <property type="component" value="Unassembled WGS sequence"/>
</dbReference>
<dbReference type="GeneID" id="19272482"/>
<sequence length="576" mass="64694">MYSLSSSSIRLIRSADAATLAVYENQRVLAAQLKHVIKTQERLPIFLEQTWNKFRGSGGGSLSFSSADAGAKPKKDDVDIDDSVDATHRDVATASNALKSDHIVALMEVYEDFIKKKNNVYITRECPPQPNRGWFARVTSTRRPRSPFNSRDRRCGRTPTGLPDPERGLRKAENLRTIKAPTPSPTSYDHLIFSIPHRLLTIALRRGILVDYSSLDDLLNSDDHQIRIKRAAFDQPVIRGSVPRGLGVSEDPVSAHSLTEYLKLRGQWLGYEESITYTSIRRRSATELSLSIGRDDVRAVMNHEPDSRILEKYYLNGTGFRDMTALGLGIRGTEGDQSEVLAQQNHPLAIGAISHNAEDMIQLHGPALNATLGKLMVTHGPLKGTEREKKLTMKRLRYAAKKTLLSEESQRLCETMSRVEHARRVQTLAQSKFMDQVLEMARQAMKDSEAQCEAQVDDAEDPLVDHTTGLFKESDACEEEAEEDFEDQVTDENGTVVKRIEEIEEQEASLDENPLLTYEAATRSFMEVILFGTMSKNRDWKNNPVQCQLFLLFNTNNFIGNLPAVPDSFLISTLKT</sequence>
<dbReference type="eggNOG" id="ENOG502SG99">
    <property type="taxonomic scope" value="Eukaryota"/>
</dbReference>
<dbReference type="EMBL" id="KI912113">
    <property type="protein sequence ID" value="ETS79940.1"/>
    <property type="molecule type" value="Genomic_DNA"/>
</dbReference>
<dbReference type="AlphaFoldDB" id="W3X1I5"/>
<accession>W3X1I5</accession>
<reference evidence="3" key="1">
    <citation type="journal article" date="2015" name="BMC Genomics">
        <title>Genomic and transcriptomic analysis of the endophytic fungus Pestalotiopsis fici reveals its lifestyle and high potential for synthesis of natural products.</title>
        <authorList>
            <person name="Wang X."/>
            <person name="Zhang X."/>
            <person name="Liu L."/>
            <person name="Xiang M."/>
            <person name="Wang W."/>
            <person name="Sun X."/>
            <person name="Che Y."/>
            <person name="Guo L."/>
            <person name="Liu G."/>
            <person name="Guo L."/>
            <person name="Wang C."/>
            <person name="Yin W.B."/>
            <person name="Stadler M."/>
            <person name="Zhang X."/>
            <person name="Liu X."/>
        </authorList>
    </citation>
    <scope>NUCLEOTIDE SEQUENCE [LARGE SCALE GENOMIC DNA]</scope>
    <source>
        <strain evidence="3">W106-1 / CGMCC3.15140</strain>
    </source>
</reference>
<feature type="region of interest" description="Disordered" evidence="1">
    <location>
        <begin position="140"/>
        <end position="168"/>
    </location>
</feature>
<dbReference type="OrthoDB" id="4809756at2759"/>